<keyword evidence="4" id="KW-1185">Reference proteome</keyword>
<dbReference type="Proteomes" id="UP001296943">
    <property type="component" value="Unassembled WGS sequence"/>
</dbReference>
<sequence>MKKKTVSLLGTMLVVPGLIGGYSGNVVQATSSIYGTNSEQAFSDEATDQGTSSQDVSVAEQQQLMEEAQISKEKAIEIAQDFVNLSDDYNQENVSFRTNHYINQSSVWTVSWRKQSERTYDYVRVTLDANSGDIVAMNRNTSDPELEASYPPKVDRSEAKEIALSLIEEQFPDLADQVEYDDVDQRTPLQGNVVYNLRFDRTINNVPFKQNFIMIRINGNGDLVGLDYRWNKDVIFPSKDGVISQANAESKLKETLPLRLQYRIIRGVQPYAEVNPDEQKDQYALEFAYTNLGFGAYFDAKKGAWVDSNGNQIESTAGDIEPISSQALGEAPSTSDKELSQEQALEVFKNQFEISDNMTLEHASYNEHAGNGRNAYWNFNWRDENTSTSTHGRIDAKTGEIIEYSNYSRHYNSSEEVEQVITYDEAKEKAIETVKELVPWKANQLGLDPARNREPQEPEQRREFTFNFNRLVNGIVVPNHNVYLTFSAEDGTLIRFHQNWDVDAQFPEANNVISIEEGKNIYFDAADIDLVYIVPQQEPPYHPADTRNDEDEEVEAKLAYTFRVNQTSEPVFLDAMEGKWVSAETGEPIVDTPEPTDINGHWAEQALRLMIEYQAIEVQDDGKVLPNEKVTRGEMVKMLMLSTNPNPYYYKEMSLRAAAGDASFADVSTDSAYFPYVESAVQQGIIDTSKEKFNPEETVSREELADMIVRALRYDKLAEIDEMFNLDFKDAAEIENPGTVSIVSHLGIMIGSNGYFRPDHEVTRAQAAQTYFEFLKKRGKYMK</sequence>
<dbReference type="InterPro" id="IPR001119">
    <property type="entry name" value="SLH_dom"/>
</dbReference>
<accession>A0ABS2MX57</accession>
<dbReference type="Pfam" id="PF16244">
    <property type="entry name" value="DUF4901"/>
    <property type="match status" value="2"/>
</dbReference>
<evidence type="ECO:0000259" key="2">
    <source>
        <dbReference type="PROSITE" id="PS51272"/>
    </source>
</evidence>
<proteinExistence type="predicted"/>
<organism evidence="3 4">
    <name type="scientific">Aquibacillus albus</name>
    <dbReference type="NCBI Taxonomy" id="1168171"/>
    <lineage>
        <taxon>Bacteria</taxon>
        <taxon>Bacillati</taxon>
        <taxon>Bacillota</taxon>
        <taxon>Bacilli</taxon>
        <taxon>Bacillales</taxon>
        <taxon>Bacillaceae</taxon>
        <taxon>Aquibacillus</taxon>
    </lineage>
</organism>
<protein>
    <submittedName>
        <fullName evidence="3">Small secreted protein</fullName>
    </submittedName>
</protein>
<gene>
    <name evidence="3" type="ORF">JOC48_000923</name>
</gene>
<evidence type="ECO:0000313" key="4">
    <source>
        <dbReference type="Proteomes" id="UP001296943"/>
    </source>
</evidence>
<name>A0ABS2MX57_9BACI</name>
<dbReference type="EMBL" id="JAFBDR010000003">
    <property type="protein sequence ID" value="MBM7570445.1"/>
    <property type="molecule type" value="Genomic_DNA"/>
</dbReference>
<comment type="caution">
    <text evidence="3">The sequence shown here is derived from an EMBL/GenBank/DDBJ whole genome shotgun (WGS) entry which is preliminary data.</text>
</comment>
<keyword evidence="1" id="KW-0732">Signal</keyword>
<dbReference type="PROSITE" id="PS51272">
    <property type="entry name" value="SLH"/>
    <property type="match status" value="2"/>
</dbReference>
<feature type="domain" description="SLH" evidence="2">
    <location>
        <begin position="590"/>
        <end position="653"/>
    </location>
</feature>
<evidence type="ECO:0000256" key="1">
    <source>
        <dbReference type="ARBA" id="ARBA00022729"/>
    </source>
</evidence>
<dbReference type="InterPro" id="IPR032599">
    <property type="entry name" value="YcdB/YcdC_rep_domain"/>
</dbReference>
<feature type="domain" description="SLH" evidence="2">
    <location>
        <begin position="660"/>
        <end position="722"/>
    </location>
</feature>
<dbReference type="RefSeq" id="WP_204497855.1">
    <property type="nucleotide sequence ID" value="NZ_JAFBDR010000003.1"/>
</dbReference>
<reference evidence="3 4" key="1">
    <citation type="submission" date="2021-01" db="EMBL/GenBank/DDBJ databases">
        <title>Genomic Encyclopedia of Type Strains, Phase IV (KMG-IV): sequencing the most valuable type-strain genomes for metagenomic binning, comparative biology and taxonomic classification.</title>
        <authorList>
            <person name="Goeker M."/>
        </authorList>
    </citation>
    <scope>NUCLEOTIDE SEQUENCE [LARGE SCALE GENOMIC DNA]</scope>
    <source>
        <strain evidence="3 4">DSM 23711</strain>
    </source>
</reference>
<evidence type="ECO:0000313" key="3">
    <source>
        <dbReference type="EMBL" id="MBM7570445.1"/>
    </source>
</evidence>
<dbReference type="Pfam" id="PF00395">
    <property type="entry name" value="SLH"/>
    <property type="match status" value="3"/>
</dbReference>